<dbReference type="PATRIC" id="fig|36861.3.peg.2246"/>
<accession>A0A106BKM0</accession>
<gene>
    <name evidence="8" type="ORF">ABW22_12340</name>
</gene>
<keyword evidence="6 7" id="KW-0472">Membrane</keyword>
<dbReference type="PANTHER" id="PTHR33452">
    <property type="entry name" value="OXIDOREDUCTASE CATD-RELATED"/>
    <property type="match status" value="1"/>
</dbReference>
<evidence type="ECO:0000256" key="5">
    <source>
        <dbReference type="ARBA" id="ARBA00022989"/>
    </source>
</evidence>
<evidence type="ECO:0000313" key="8">
    <source>
        <dbReference type="EMBL" id="KVW94190.1"/>
    </source>
</evidence>
<evidence type="ECO:0000256" key="3">
    <source>
        <dbReference type="ARBA" id="ARBA00022475"/>
    </source>
</evidence>
<dbReference type="InterPro" id="IPR051907">
    <property type="entry name" value="DoxX-like_oxidoreductase"/>
</dbReference>
<evidence type="ECO:0000256" key="4">
    <source>
        <dbReference type="ARBA" id="ARBA00022692"/>
    </source>
</evidence>
<evidence type="ECO:0000256" key="7">
    <source>
        <dbReference type="SAM" id="Phobius"/>
    </source>
</evidence>
<dbReference type="Proteomes" id="UP000064243">
    <property type="component" value="Unassembled WGS sequence"/>
</dbReference>
<dbReference type="InterPro" id="IPR032808">
    <property type="entry name" value="DoxX"/>
</dbReference>
<comment type="caution">
    <text evidence="8">The sequence shown here is derived from an EMBL/GenBank/DDBJ whole genome shotgun (WGS) entry which is preliminary data.</text>
</comment>
<keyword evidence="4 7" id="KW-0812">Transmembrane</keyword>
<keyword evidence="9" id="KW-1185">Reference proteome</keyword>
<dbReference type="GO" id="GO:0005886">
    <property type="term" value="C:plasma membrane"/>
    <property type="evidence" value="ECO:0007669"/>
    <property type="project" value="UniProtKB-SubCell"/>
</dbReference>
<keyword evidence="3" id="KW-1003">Cell membrane</keyword>
<comment type="subcellular location">
    <subcellularLocation>
        <location evidence="1">Cell membrane</location>
        <topology evidence="1">Multi-pass membrane protein</topology>
    </subcellularLocation>
</comment>
<feature type="transmembrane region" description="Helical" evidence="7">
    <location>
        <begin position="77"/>
        <end position="104"/>
    </location>
</feature>
<dbReference type="Pfam" id="PF07681">
    <property type="entry name" value="DoxX"/>
    <property type="match status" value="1"/>
</dbReference>
<dbReference type="EMBL" id="LDUG01000036">
    <property type="protein sequence ID" value="KVW94190.1"/>
    <property type="molecule type" value="Genomic_DNA"/>
</dbReference>
<name>A0A106BKM0_THIDE</name>
<feature type="transmembrane region" description="Helical" evidence="7">
    <location>
        <begin position="124"/>
        <end position="143"/>
    </location>
</feature>
<protein>
    <recommendedName>
        <fullName evidence="10">DoxX family protein</fullName>
    </recommendedName>
</protein>
<evidence type="ECO:0008006" key="10">
    <source>
        <dbReference type="Google" id="ProtNLM"/>
    </source>
</evidence>
<organism evidence="8 9">
    <name type="scientific">Thiobacillus denitrificans</name>
    <dbReference type="NCBI Taxonomy" id="36861"/>
    <lineage>
        <taxon>Bacteria</taxon>
        <taxon>Pseudomonadati</taxon>
        <taxon>Pseudomonadota</taxon>
        <taxon>Betaproteobacteria</taxon>
        <taxon>Nitrosomonadales</taxon>
        <taxon>Thiobacillaceae</taxon>
        <taxon>Thiobacillus</taxon>
    </lineage>
</organism>
<dbReference type="AlphaFoldDB" id="A0A106BKM0"/>
<dbReference type="RefSeq" id="WP_059757097.1">
    <property type="nucleotide sequence ID" value="NZ_LDUG01000036.1"/>
</dbReference>
<feature type="transmembrane region" description="Helical" evidence="7">
    <location>
        <begin position="7"/>
        <end position="32"/>
    </location>
</feature>
<evidence type="ECO:0000256" key="6">
    <source>
        <dbReference type="ARBA" id="ARBA00023136"/>
    </source>
</evidence>
<comment type="similarity">
    <text evidence="2">Belongs to the DoxX family.</text>
</comment>
<evidence type="ECO:0000256" key="2">
    <source>
        <dbReference type="ARBA" id="ARBA00006679"/>
    </source>
</evidence>
<keyword evidence="5 7" id="KW-1133">Transmembrane helix</keyword>
<sequence length="154" mass="17265">MNSIIHLYAGLTGLLNQAGSYLGLLGLRLLLAWEFWESGVEKFNGDNWFADIYSAFPFPFNLVPVDISWFMSTWFELIGAIALVIGLGTRFFSLSLIILTIVAWASVHAGNGYNVCDNGFKLPLMYLVMFMPLLLSGPGKLSLDHWLARRFMAH</sequence>
<dbReference type="OrthoDB" id="5689076at2"/>
<proteinExistence type="inferred from homology"/>
<dbReference type="PANTHER" id="PTHR33452:SF7">
    <property type="entry name" value="DOXX FAMILY PROTEIN"/>
    <property type="match status" value="1"/>
</dbReference>
<reference evidence="8 9" key="1">
    <citation type="journal article" date="2015" name="Appl. Environ. Microbiol.">
        <title>Aerobic and Anaerobic Thiosulfate Oxidation by a Cold-Adapted, Subglacial Chemoautotroph.</title>
        <authorList>
            <person name="Harrold Z.R."/>
            <person name="Skidmore M.L."/>
            <person name="Hamilton T.L."/>
            <person name="Desch L."/>
            <person name="Amada K."/>
            <person name="van Gelder W."/>
            <person name="Glover K."/>
            <person name="Roden E.E."/>
            <person name="Boyd E.S."/>
        </authorList>
    </citation>
    <scope>NUCLEOTIDE SEQUENCE [LARGE SCALE GENOMIC DNA]</scope>
    <source>
        <strain evidence="8 9">RG</strain>
    </source>
</reference>
<evidence type="ECO:0000256" key="1">
    <source>
        <dbReference type="ARBA" id="ARBA00004651"/>
    </source>
</evidence>
<evidence type="ECO:0000313" key="9">
    <source>
        <dbReference type="Proteomes" id="UP000064243"/>
    </source>
</evidence>